<name>C1FHX6_MICCC</name>
<feature type="compositionally biased region" description="Basic and acidic residues" evidence="3">
    <location>
        <begin position="1719"/>
        <end position="1729"/>
    </location>
</feature>
<dbReference type="OMA" id="SYPLMWA"/>
<feature type="compositionally biased region" description="Basic and acidic residues" evidence="3">
    <location>
        <begin position="1738"/>
        <end position="1757"/>
    </location>
</feature>
<feature type="region of interest" description="Disordered" evidence="3">
    <location>
        <begin position="140"/>
        <end position="162"/>
    </location>
</feature>
<proteinExistence type="predicted"/>
<dbReference type="Gene3D" id="1.25.40.20">
    <property type="entry name" value="Ankyrin repeat-containing domain"/>
    <property type="match status" value="1"/>
</dbReference>
<evidence type="ECO:0000313" key="4">
    <source>
        <dbReference type="EMBL" id="ACO69626.1"/>
    </source>
</evidence>
<dbReference type="RefSeq" id="XP_002508368.1">
    <property type="nucleotide sequence ID" value="XM_002508322.1"/>
</dbReference>
<feature type="compositionally biased region" description="Low complexity" evidence="3">
    <location>
        <begin position="11"/>
        <end position="25"/>
    </location>
</feature>
<dbReference type="InParanoid" id="C1FHX6"/>
<dbReference type="InterPro" id="IPR036770">
    <property type="entry name" value="Ankyrin_rpt-contain_sf"/>
</dbReference>
<feature type="compositionally biased region" description="Acidic residues" evidence="3">
    <location>
        <begin position="604"/>
        <end position="613"/>
    </location>
</feature>
<dbReference type="PANTHER" id="PTHR24193:SF121">
    <property type="entry name" value="ADA2A-CONTAINING COMPLEX COMPONENT 3, ISOFORM D"/>
    <property type="match status" value="1"/>
</dbReference>
<dbReference type="InterPro" id="IPR050663">
    <property type="entry name" value="Ankyrin-SOCS_Box"/>
</dbReference>
<accession>C1FHX6</accession>
<feature type="region of interest" description="Disordered" evidence="3">
    <location>
        <begin position="1823"/>
        <end position="1848"/>
    </location>
</feature>
<evidence type="ECO:0000256" key="2">
    <source>
        <dbReference type="ARBA" id="ARBA00023043"/>
    </source>
</evidence>
<dbReference type="EMBL" id="CP001576">
    <property type="protein sequence ID" value="ACO69626.1"/>
    <property type="molecule type" value="Genomic_DNA"/>
</dbReference>
<feature type="compositionally biased region" description="Basic and acidic residues" evidence="3">
    <location>
        <begin position="1836"/>
        <end position="1848"/>
    </location>
</feature>
<feature type="region of interest" description="Disordered" evidence="3">
    <location>
        <begin position="570"/>
        <end position="616"/>
    </location>
</feature>
<dbReference type="GeneID" id="8246913"/>
<keyword evidence="2" id="KW-0040">ANK repeat</keyword>
<feature type="compositionally biased region" description="Acidic residues" evidence="3">
    <location>
        <begin position="1706"/>
        <end position="1718"/>
    </location>
</feature>
<dbReference type="GO" id="GO:0005634">
    <property type="term" value="C:nucleus"/>
    <property type="evidence" value="ECO:0007669"/>
    <property type="project" value="TreeGrafter"/>
</dbReference>
<reference evidence="4 5" key="1">
    <citation type="journal article" date="2009" name="Science">
        <title>Green evolution and dynamic adaptations revealed by genomes of the marine picoeukaryotes Micromonas.</title>
        <authorList>
            <person name="Worden A.Z."/>
            <person name="Lee J.H."/>
            <person name="Mock T."/>
            <person name="Rouze P."/>
            <person name="Simmons M.P."/>
            <person name="Aerts A.L."/>
            <person name="Allen A.E."/>
            <person name="Cuvelier M.L."/>
            <person name="Derelle E."/>
            <person name="Everett M.V."/>
            <person name="Foulon E."/>
            <person name="Grimwood J."/>
            <person name="Gundlach H."/>
            <person name="Henrissat B."/>
            <person name="Napoli C."/>
            <person name="McDonald S.M."/>
            <person name="Parker M.S."/>
            <person name="Rombauts S."/>
            <person name="Salamov A."/>
            <person name="Von Dassow P."/>
            <person name="Badger J.H."/>
            <person name="Coutinho P.M."/>
            <person name="Demir E."/>
            <person name="Dubchak I."/>
            <person name="Gentemann C."/>
            <person name="Eikrem W."/>
            <person name="Gready J.E."/>
            <person name="John U."/>
            <person name="Lanier W."/>
            <person name="Lindquist E.A."/>
            <person name="Lucas S."/>
            <person name="Mayer K.F."/>
            <person name="Moreau H."/>
            <person name="Not F."/>
            <person name="Otillar R."/>
            <person name="Panaud O."/>
            <person name="Pangilinan J."/>
            <person name="Paulsen I."/>
            <person name="Piegu B."/>
            <person name="Poliakov A."/>
            <person name="Robbens S."/>
            <person name="Schmutz J."/>
            <person name="Toulza E."/>
            <person name="Wyss T."/>
            <person name="Zelensky A."/>
            <person name="Zhou K."/>
            <person name="Armbrust E.V."/>
            <person name="Bhattacharya D."/>
            <person name="Goodenough U.W."/>
            <person name="Van de Peer Y."/>
            <person name="Grigoriev I.V."/>
        </authorList>
    </citation>
    <scope>NUCLEOTIDE SEQUENCE [LARGE SCALE GENOMIC DNA]</scope>
    <source>
        <strain evidence="5">RCC299 / NOUM17</strain>
    </source>
</reference>
<feature type="compositionally biased region" description="Polar residues" evidence="3">
    <location>
        <begin position="570"/>
        <end position="587"/>
    </location>
</feature>
<dbReference type="Proteomes" id="UP000002009">
    <property type="component" value="Chromosome 10"/>
</dbReference>
<dbReference type="PANTHER" id="PTHR24193">
    <property type="entry name" value="ANKYRIN REPEAT PROTEIN"/>
    <property type="match status" value="1"/>
</dbReference>
<feature type="compositionally biased region" description="Basic and acidic residues" evidence="3">
    <location>
        <begin position="1766"/>
        <end position="1776"/>
    </location>
</feature>
<organism evidence="4 5">
    <name type="scientific">Micromonas commoda (strain RCC299 / NOUM17 / CCMP2709)</name>
    <name type="common">Picoplanktonic green alga</name>
    <dbReference type="NCBI Taxonomy" id="296587"/>
    <lineage>
        <taxon>Eukaryota</taxon>
        <taxon>Viridiplantae</taxon>
        <taxon>Chlorophyta</taxon>
        <taxon>Mamiellophyceae</taxon>
        <taxon>Mamiellales</taxon>
        <taxon>Mamiellaceae</taxon>
        <taxon>Micromonas</taxon>
    </lineage>
</organism>
<feature type="region of interest" description="Disordered" evidence="3">
    <location>
        <begin position="858"/>
        <end position="947"/>
    </location>
</feature>
<feature type="region of interest" description="Disordered" evidence="3">
    <location>
        <begin position="1699"/>
        <end position="1776"/>
    </location>
</feature>
<gene>
    <name evidence="4" type="ORF">MICPUN_61680</name>
</gene>
<feature type="region of interest" description="Disordered" evidence="3">
    <location>
        <begin position="11"/>
        <end position="36"/>
    </location>
</feature>
<feature type="region of interest" description="Disordered" evidence="3">
    <location>
        <begin position="1193"/>
        <end position="1215"/>
    </location>
</feature>
<dbReference type="GO" id="GO:0000976">
    <property type="term" value="F:transcription cis-regulatory region binding"/>
    <property type="evidence" value="ECO:0007669"/>
    <property type="project" value="TreeGrafter"/>
</dbReference>
<keyword evidence="5" id="KW-1185">Reference proteome</keyword>
<protein>
    <recommendedName>
        <fullName evidence="6">Ankyrin repeat protein</fullName>
    </recommendedName>
</protein>
<feature type="region of interest" description="Disordered" evidence="3">
    <location>
        <begin position="1025"/>
        <end position="1102"/>
    </location>
</feature>
<evidence type="ECO:0000313" key="5">
    <source>
        <dbReference type="Proteomes" id="UP000002009"/>
    </source>
</evidence>
<evidence type="ECO:0008006" key="6">
    <source>
        <dbReference type="Google" id="ProtNLM"/>
    </source>
</evidence>
<feature type="region of interest" description="Disordered" evidence="3">
    <location>
        <begin position="110"/>
        <end position="129"/>
    </location>
</feature>
<keyword evidence="1" id="KW-0677">Repeat</keyword>
<evidence type="ECO:0000256" key="1">
    <source>
        <dbReference type="ARBA" id="ARBA00022737"/>
    </source>
</evidence>
<dbReference type="GO" id="GO:0045944">
    <property type="term" value="P:positive regulation of transcription by RNA polymerase II"/>
    <property type="evidence" value="ECO:0007669"/>
    <property type="project" value="TreeGrafter"/>
</dbReference>
<feature type="compositionally biased region" description="Polar residues" evidence="3">
    <location>
        <begin position="870"/>
        <end position="884"/>
    </location>
</feature>
<feature type="compositionally biased region" description="Low complexity" evidence="3">
    <location>
        <begin position="905"/>
        <end position="926"/>
    </location>
</feature>
<dbReference type="OrthoDB" id="10430795at2759"/>
<sequence length="1848" mass="194397">MSLLASLFGAGKSGSAPPGPVSSVARSDGSKRSGGSAAVNAVDLGEMRAKAATDKLRVVNEAIAEHDTYLATLAIYERLITVYRAKKAGLEALAAARGAMRDAVDAVTTPRAGITETNGANEEKGTGTRYEVSPEELLEQLGPEPKPPAQRSPVNEPRIAADGTEGPPIFLLACAALEGSADAARVLPELLKRGADANARGTRHDHGADVPALCLVVGAMEGVAKIVAASEEAAEEDVDGGCQRRTSTDADDIVNEKADDVDNEAVPRPTRTRPASADDLADFATALLAAPNLDVDAVGRLGRVHESARNGHLNARYRGLVPYGGAVGSEGTALFLATCAATANALDGDSRGAVAAVHVAARLMGSGADVNAIGARPGWWARCGPRLTPVSMCLAALEQTASLTDRAAYVSSRVAIASLASALIRGHGFDHAVEATFSHRPDADELRVRRVAPGDASTIHTGTTKNFGSTSSNAPPVYASGPALWHACCAVVEGAGAPALSLARELLEMGADPNCVGSRPGHCAAGTPALAMCVAALEGRAAEDGKKAWWPSTDGVAGSRVPSTLSVRASVSDGATTDGGSAPSTSSSRRDASGGGKKLHPVDGEETSETDAEAEPREEISWMARMIQSAADTAAEIGEDFASLQKNIADAAADVVNAAAAAVGTTLDSHDDRERRARTDALELVKALIARGADVNAPMEIRRPHAEDLITRNAYPLGLALGVYAEKPEITEALAAAVKLLDSGADVNAVGVANYPVVAPPLHVACVAVHKDLPLSAMLFDRILEAGADPSACAVFPEGSECPPVVELLHALREGERDRVLIASMIERLIDAGADVVRSHPEVYLPEPHPAYAAKERDFGIAGDDKRPVTDQSSTNDPMDTNGSDVEDAESALGRSARRQAASFVDARGSGAGSVSGSSDSEGDVSMADASDAGENDGENVGATRPKHRTRVGTCEYTPLFWALEAVYGEGHDEARQCVEWIVERRGWEVDEQQGLNHQSWVEGSLVACAVAAAVEAAAPIDELSIPPAPPGADPKGVDSGGSQATRPAGDGTSPPLASLLEGWTGHRPVTDQSPTDAARAAVGSPSPGAPLAKNDRADVDEGPVDNVERAFRDPAYHHPASLIHHFPDIAHHNLLLERTREEMPQTKPIQKIVKLGALGRFRGRTKGILGASRFDKAAQGRFAPVEKAQAQAKADAVSDRPAEISAEEAKAGAAPIPAATTVTTVTTPPTDDAEPPRALTARDAALHADIDAMGAPSQAGDDAESPEPDLEPSAPIEYVPFDPVAHKARAVARRSSRLSACIKTANIMVRHCKRVDAGAVNPLLAELGAGALTPFEFTPLFAALHGAACARGREQLIVALHFATTLLDAGASVVGEDNSGRHAPLEGVGGAKNAGRNLKGDSAASSTSALRSYPLMWAAAAVLRSDYPYQKVDDACALVKRLLVAGADPSEVNLRVSVPGDETESGPGGFKTGRKASKEGLIRGARVLHLWDERALLLEIHSADAWQRALTLRMKLAEMLSQAGARSVFRPKTRPGDLAKTALAAEARNRRFDSHDGDAHPWTKDEADAAALMERASVPTRYHGWRRPVDDDEAGPRDDHLFSRGDLFHDLRGRHTDEVPGYGAPAIIPGATRIVVLNEKDEGKAGVVETKKVSRDELVNERDVPTSVLVSRMTIEADAKVAADKIYAAEGRDAVRDLLGRDNDSDTDDSDTDDEYDDYHRANDDRNTAKAKTRAQLAREKWRRSMDKVAHGRTKSDQIALRRMRSSDASDKNRSMGEMARMALDGLREVVATNVTSLRLGSGAGGGDEVKYFDDEADWLASSSATGRRRRQPTVRRELYGPHTERL</sequence>
<evidence type="ECO:0000256" key="3">
    <source>
        <dbReference type="SAM" id="MobiDB-lite"/>
    </source>
</evidence>
<dbReference type="KEGG" id="mis:MICPUN_61680"/>
<feature type="compositionally biased region" description="Basic and acidic residues" evidence="3">
    <location>
        <begin position="858"/>
        <end position="869"/>
    </location>
</feature>
<feature type="compositionally biased region" description="Basic and acidic residues" evidence="3">
    <location>
        <begin position="1197"/>
        <end position="1211"/>
    </location>
</feature>